<evidence type="ECO:0000259" key="10">
    <source>
        <dbReference type="PROSITE" id="PS50011"/>
    </source>
</evidence>
<dbReference type="GO" id="GO:0004674">
    <property type="term" value="F:protein serine/threonine kinase activity"/>
    <property type="evidence" value="ECO:0007669"/>
    <property type="project" value="UniProtKB-KW"/>
</dbReference>
<dbReference type="PANTHER" id="PTHR24351">
    <property type="entry name" value="RIBOSOMAL PROTEIN S6 KINASE"/>
    <property type="match status" value="1"/>
</dbReference>
<protein>
    <recommendedName>
        <fullName evidence="14">Protein kinase domain-containing protein</fullName>
    </recommendedName>
</protein>
<evidence type="ECO:0000256" key="5">
    <source>
        <dbReference type="ARBA" id="ARBA00022777"/>
    </source>
</evidence>
<keyword evidence="4 7" id="KW-0547">Nucleotide-binding</keyword>
<comment type="similarity">
    <text evidence="8">Belongs to the protein kinase superfamily.</text>
</comment>
<evidence type="ECO:0000256" key="4">
    <source>
        <dbReference type="ARBA" id="ARBA00022741"/>
    </source>
</evidence>
<dbReference type="PROSITE" id="PS00107">
    <property type="entry name" value="PROTEIN_KINASE_ATP"/>
    <property type="match status" value="1"/>
</dbReference>
<name>F0XW38_AURAN</name>
<dbReference type="eggNOG" id="KOG0598">
    <property type="taxonomic scope" value="Eukaryota"/>
</dbReference>
<evidence type="ECO:0000256" key="3">
    <source>
        <dbReference type="ARBA" id="ARBA00022679"/>
    </source>
</evidence>
<keyword evidence="1 8" id="KW-0723">Serine/threonine-protein kinase</keyword>
<accession>F0XW38</accession>
<evidence type="ECO:0000313" key="13">
    <source>
        <dbReference type="Proteomes" id="UP000002729"/>
    </source>
</evidence>
<keyword evidence="5" id="KW-0418">Kinase</keyword>
<organism evidence="13">
    <name type="scientific">Aureococcus anophagefferens</name>
    <name type="common">Harmful bloom alga</name>
    <dbReference type="NCBI Taxonomy" id="44056"/>
    <lineage>
        <taxon>Eukaryota</taxon>
        <taxon>Sar</taxon>
        <taxon>Stramenopiles</taxon>
        <taxon>Ochrophyta</taxon>
        <taxon>Pelagophyceae</taxon>
        <taxon>Pelagomonadales</taxon>
        <taxon>Pelagomonadaceae</taxon>
        <taxon>Aureococcus</taxon>
    </lineage>
</organism>
<keyword evidence="6 7" id="KW-0067">ATP-binding</keyword>
<dbReference type="OMA" id="RTMMFRN"/>
<feature type="domain" description="AGC-kinase C-terminal" evidence="11">
    <location>
        <begin position="286"/>
        <end position="366"/>
    </location>
</feature>
<dbReference type="AlphaFoldDB" id="F0XW38"/>
<dbReference type="RefSeq" id="XP_009032362.1">
    <property type="nucleotide sequence ID" value="XM_009034114.1"/>
</dbReference>
<dbReference type="CDD" id="cd05123">
    <property type="entry name" value="STKc_AGC"/>
    <property type="match status" value="1"/>
</dbReference>
<dbReference type="FunFam" id="3.30.200.20:FF:000537">
    <property type="entry name" value="Non-specific serine/threonine protein kinase"/>
    <property type="match status" value="1"/>
</dbReference>
<dbReference type="Gene3D" id="1.10.510.10">
    <property type="entry name" value="Transferase(Phosphotransferase) domain 1"/>
    <property type="match status" value="1"/>
</dbReference>
<dbReference type="GeneID" id="20219028"/>
<evidence type="ECO:0000256" key="7">
    <source>
        <dbReference type="PROSITE-ProRule" id="PRU10141"/>
    </source>
</evidence>
<dbReference type="InterPro" id="IPR011009">
    <property type="entry name" value="Kinase-like_dom_sf"/>
</dbReference>
<dbReference type="EMBL" id="GL833120">
    <property type="protein sequence ID" value="EGB12711.1"/>
    <property type="molecule type" value="Genomic_DNA"/>
</dbReference>
<dbReference type="FunFam" id="1.10.510.10:FF:000048">
    <property type="entry name" value="Protein kinase C"/>
    <property type="match status" value="1"/>
</dbReference>
<evidence type="ECO:0000256" key="8">
    <source>
        <dbReference type="RuleBase" id="RU000304"/>
    </source>
</evidence>
<evidence type="ECO:0000256" key="6">
    <source>
        <dbReference type="ARBA" id="ARBA00022840"/>
    </source>
</evidence>
<gene>
    <name evidence="12" type="ORF">AURANDRAFT_18727</name>
</gene>
<keyword evidence="2" id="KW-0597">Phosphoprotein</keyword>
<keyword evidence="13" id="KW-1185">Reference proteome</keyword>
<sequence>MDVDASDDGLDGDADGPGPRRKPALDDYGLVRVVGKGSFGKVLLVRHLASGAYFAMKVLTKSTIRRRRQVEHTKTERSVLARVRHPFIVRLHAAFQTPRKLYFVLDFCSGGELFYHQTRMKVLPEHVARFYAGEIACALEYLHARRVVYRDLKPENVLLDASGHVKLADFGLAKEGVGDADRGARSVCGTPEYLAPEIIDRLGHGTAADVWSFGMVLHEMLTGLPPWPWYTTDRKELFRRLRAEPLAFPRDRFVSRDARALIAACLRRDPVERPSAKDMTFYEFFAIIDFDALLALRLPPPFEPCRGAHAKSAHDLTANFEHEFTGMPCHSVDDPEGARERAPSRAVSDTFRNFTFDGGSSSFLDGDSPLRSYSGHLAASYRSQNEC</sequence>
<dbReference type="SMART" id="SM00220">
    <property type="entry name" value="S_TKc"/>
    <property type="match status" value="1"/>
</dbReference>
<feature type="region of interest" description="Disordered" evidence="9">
    <location>
        <begin position="1"/>
        <end position="23"/>
    </location>
</feature>
<dbReference type="SUPFAM" id="SSF56112">
    <property type="entry name" value="Protein kinase-like (PK-like)"/>
    <property type="match status" value="1"/>
</dbReference>
<dbReference type="InParanoid" id="F0XW38"/>
<feature type="binding site" evidence="7">
    <location>
        <position position="57"/>
    </location>
    <ligand>
        <name>ATP</name>
        <dbReference type="ChEBI" id="CHEBI:30616"/>
    </ligand>
</feature>
<dbReference type="GO" id="GO:0005524">
    <property type="term" value="F:ATP binding"/>
    <property type="evidence" value="ECO:0007669"/>
    <property type="project" value="UniProtKB-UniRule"/>
</dbReference>
<dbReference type="InterPro" id="IPR000961">
    <property type="entry name" value="AGC-kinase_C"/>
</dbReference>
<dbReference type="Gene3D" id="3.30.200.20">
    <property type="entry name" value="Phosphorylase Kinase, domain 1"/>
    <property type="match status" value="1"/>
</dbReference>
<dbReference type="InterPro" id="IPR008271">
    <property type="entry name" value="Ser/Thr_kinase_AS"/>
</dbReference>
<feature type="domain" description="Protein kinase" evidence="10">
    <location>
        <begin position="28"/>
        <end position="285"/>
    </location>
</feature>
<evidence type="ECO:0008006" key="14">
    <source>
        <dbReference type="Google" id="ProtNLM"/>
    </source>
</evidence>
<dbReference type="PROSITE" id="PS51285">
    <property type="entry name" value="AGC_KINASE_CTER"/>
    <property type="match status" value="1"/>
</dbReference>
<evidence type="ECO:0000256" key="2">
    <source>
        <dbReference type="ARBA" id="ARBA00022553"/>
    </source>
</evidence>
<dbReference type="PROSITE" id="PS00108">
    <property type="entry name" value="PROTEIN_KINASE_ST"/>
    <property type="match status" value="1"/>
</dbReference>
<evidence type="ECO:0000259" key="11">
    <source>
        <dbReference type="PROSITE" id="PS51285"/>
    </source>
</evidence>
<evidence type="ECO:0000256" key="1">
    <source>
        <dbReference type="ARBA" id="ARBA00022527"/>
    </source>
</evidence>
<dbReference type="InterPro" id="IPR017441">
    <property type="entry name" value="Protein_kinase_ATP_BS"/>
</dbReference>
<evidence type="ECO:0000313" key="12">
    <source>
        <dbReference type="EMBL" id="EGB12711.1"/>
    </source>
</evidence>
<feature type="compositionally biased region" description="Acidic residues" evidence="9">
    <location>
        <begin position="1"/>
        <end position="14"/>
    </location>
</feature>
<keyword evidence="3" id="KW-0808">Transferase</keyword>
<dbReference type="OrthoDB" id="63267at2759"/>
<dbReference type="Pfam" id="PF00069">
    <property type="entry name" value="Pkinase"/>
    <property type="match status" value="1"/>
</dbReference>
<proteinExistence type="inferred from homology"/>
<dbReference type="InterPro" id="IPR000719">
    <property type="entry name" value="Prot_kinase_dom"/>
</dbReference>
<dbReference type="KEGG" id="aaf:AURANDRAFT_18727"/>
<dbReference type="Proteomes" id="UP000002729">
    <property type="component" value="Unassembled WGS sequence"/>
</dbReference>
<reference evidence="12 13" key="1">
    <citation type="journal article" date="2011" name="Proc. Natl. Acad. Sci. U.S.A.">
        <title>Niche of harmful alga Aureococcus anophagefferens revealed through ecogenomics.</title>
        <authorList>
            <person name="Gobler C.J."/>
            <person name="Berry D.L."/>
            <person name="Dyhrman S.T."/>
            <person name="Wilhelm S.W."/>
            <person name="Salamov A."/>
            <person name="Lobanov A.V."/>
            <person name="Zhang Y."/>
            <person name="Collier J.L."/>
            <person name="Wurch L.L."/>
            <person name="Kustka A.B."/>
            <person name="Dill B.D."/>
            <person name="Shah M."/>
            <person name="VerBerkmoes N.C."/>
            <person name="Kuo A."/>
            <person name="Terry A."/>
            <person name="Pangilinan J."/>
            <person name="Lindquist E.A."/>
            <person name="Lucas S."/>
            <person name="Paulsen I.T."/>
            <person name="Hattenrath-Lehmann T.K."/>
            <person name="Talmage S.C."/>
            <person name="Walker E.A."/>
            <person name="Koch F."/>
            <person name="Burson A.M."/>
            <person name="Marcoval M.A."/>
            <person name="Tang Y.Z."/>
            <person name="Lecleir G.R."/>
            <person name="Coyne K.J."/>
            <person name="Berg G.M."/>
            <person name="Bertrand E.M."/>
            <person name="Saito M.A."/>
            <person name="Gladyshev V.N."/>
            <person name="Grigoriev I.V."/>
        </authorList>
    </citation>
    <scope>NUCLEOTIDE SEQUENCE [LARGE SCALE GENOMIC DNA]</scope>
    <source>
        <strain evidence="13">CCMP 1984</strain>
    </source>
</reference>
<dbReference type="InterPro" id="IPR045270">
    <property type="entry name" value="STKc_AGC"/>
</dbReference>
<evidence type="ECO:0000256" key="9">
    <source>
        <dbReference type="SAM" id="MobiDB-lite"/>
    </source>
</evidence>
<dbReference type="PROSITE" id="PS50011">
    <property type="entry name" value="PROTEIN_KINASE_DOM"/>
    <property type="match status" value="1"/>
</dbReference>